<feature type="transmembrane region" description="Helical" evidence="1">
    <location>
        <begin position="215"/>
        <end position="241"/>
    </location>
</feature>
<name>S9RU40_9RHOB</name>
<dbReference type="HOGENOM" id="CLU_1127526_0_0_5"/>
<keyword evidence="1" id="KW-0472">Membrane</keyword>
<reference evidence="3" key="1">
    <citation type="journal article" date="2013" name="Stand. Genomic Sci.">
        <title>Genome sequence of the Litoreibacter arenae type strain (DSM 19593(T)), a member of the Roseobacter clade isolated from sea sand.</title>
        <authorList>
            <person name="Riedel T."/>
            <person name="Fiebig A."/>
            <person name="Petersen J."/>
            <person name="Gronow S."/>
            <person name="Kyrpides N.C."/>
            <person name="Goker M."/>
            <person name="Klenk H.P."/>
        </authorList>
    </citation>
    <scope>NUCLEOTIDE SEQUENCE [LARGE SCALE GENOMIC DNA]</scope>
    <source>
        <strain evidence="3">DSM 19593</strain>
    </source>
</reference>
<organism evidence="2 3">
    <name type="scientific">Litoreibacter arenae DSM 19593</name>
    <dbReference type="NCBI Taxonomy" id="1123360"/>
    <lineage>
        <taxon>Bacteria</taxon>
        <taxon>Pseudomonadati</taxon>
        <taxon>Pseudomonadota</taxon>
        <taxon>Alphaproteobacteria</taxon>
        <taxon>Rhodobacterales</taxon>
        <taxon>Roseobacteraceae</taxon>
        <taxon>Litoreibacter</taxon>
    </lineage>
</organism>
<dbReference type="AlphaFoldDB" id="S9RU40"/>
<evidence type="ECO:0000313" key="3">
    <source>
        <dbReference type="Proteomes" id="UP000015351"/>
    </source>
</evidence>
<evidence type="ECO:0000313" key="2">
    <source>
        <dbReference type="EMBL" id="EPX77464.1"/>
    </source>
</evidence>
<dbReference type="EMBL" id="AONI01000015">
    <property type="protein sequence ID" value="EPX77464.1"/>
    <property type="molecule type" value="Genomic_DNA"/>
</dbReference>
<protein>
    <submittedName>
        <fullName evidence="2">Uncharacterized protein</fullName>
    </submittedName>
</protein>
<gene>
    <name evidence="2" type="ORF">thalar_03187</name>
</gene>
<feature type="transmembrane region" description="Helical" evidence="1">
    <location>
        <begin position="169"/>
        <end position="194"/>
    </location>
</feature>
<dbReference type="OrthoDB" id="7823532at2"/>
<dbReference type="STRING" id="1123360.thalar_03187"/>
<keyword evidence="1" id="KW-0812">Transmembrane</keyword>
<comment type="caution">
    <text evidence="2">The sequence shown here is derived from an EMBL/GenBank/DDBJ whole genome shotgun (WGS) entry which is preliminary data.</text>
</comment>
<feature type="transmembrane region" description="Helical" evidence="1">
    <location>
        <begin position="93"/>
        <end position="117"/>
    </location>
</feature>
<feature type="transmembrane region" description="Helical" evidence="1">
    <location>
        <begin position="52"/>
        <end position="73"/>
    </location>
</feature>
<dbReference type="Proteomes" id="UP000015351">
    <property type="component" value="Unassembled WGS sequence"/>
</dbReference>
<accession>S9RU40</accession>
<sequence length="276" mass="29243">MAVIDANGVCKQGRRKEKARATDTMRQALDIFSYGLTQLFGNFGTALRLTGLIWLLASLAVYALGYAMVGLPIGAMSVLPDAEGEMPALSATFTTVSIAINLLAGAWVTLLWSRFCLGADIPRGLLPSFKGMPVGGHLLTLILVLASVGAAAFVLSFLGSFALPYMPLLVGFFVYPLVGLYVLIWLFLRLGAAIPASAAGQIMSLRQAWSGSRGAALWLLAILAVILLVVLTAPSVLLAGLLIPGNVYSVISSWLILLIGTGWLVAIFRRIPPVTK</sequence>
<feature type="transmembrane region" description="Helical" evidence="1">
    <location>
        <begin position="138"/>
        <end position="163"/>
    </location>
</feature>
<keyword evidence="3" id="KW-1185">Reference proteome</keyword>
<evidence type="ECO:0000256" key="1">
    <source>
        <dbReference type="SAM" id="Phobius"/>
    </source>
</evidence>
<feature type="transmembrane region" description="Helical" evidence="1">
    <location>
        <begin position="247"/>
        <end position="268"/>
    </location>
</feature>
<proteinExistence type="predicted"/>
<keyword evidence="1" id="KW-1133">Transmembrane helix</keyword>